<accession>A0A820FIJ4</accession>
<gene>
    <name evidence="1" type="ORF">OKA104_LOCUS44264</name>
</gene>
<evidence type="ECO:0000313" key="2">
    <source>
        <dbReference type="Proteomes" id="UP000663881"/>
    </source>
</evidence>
<organism evidence="1 2">
    <name type="scientific">Adineta steineri</name>
    <dbReference type="NCBI Taxonomy" id="433720"/>
    <lineage>
        <taxon>Eukaryota</taxon>
        <taxon>Metazoa</taxon>
        <taxon>Spiralia</taxon>
        <taxon>Gnathifera</taxon>
        <taxon>Rotifera</taxon>
        <taxon>Eurotatoria</taxon>
        <taxon>Bdelloidea</taxon>
        <taxon>Adinetida</taxon>
        <taxon>Adinetidae</taxon>
        <taxon>Adineta</taxon>
    </lineage>
</organism>
<evidence type="ECO:0000313" key="1">
    <source>
        <dbReference type="EMBL" id="CAF4263569.1"/>
    </source>
</evidence>
<proteinExistence type="predicted"/>
<name>A0A820FIJ4_9BILA</name>
<dbReference type="AlphaFoldDB" id="A0A820FIJ4"/>
<reference evidence="1" key="1">
    <citation type="submission" date="2021-02" db="EMBL/GenBank/DDBJ databases">
        <authorList>
            <person name="Nowell W R."/>
        </authorList>
    </citation>
    <scope>NUCLEOTIDE SEQUENCE</scope>
</reference>
<comment type="caution">
    <text evidence="1">The sequence shown here is derived from an EMBL/GenBank/DDBJ whole genome shotgun (WGS) entry which is preliminary data.</text>
</comment>
<dbReference type="Proteomes" id="UP000663881">
    <property type="component" value="Unassembled WGS sequence"/>
</dbReference>
<dbReference type="EMBL" id="CAJOAY010013287">
    <property type="protein sequence ID" value="CAF4263569.1"/>
    <property type="molecule type" value="Genomic_DNA"/>
</dbReference>
<protein>
    <submittedName>
        <fullName evidence="1">Uncharacterized protein</fullName>
    </submittedName>
</protein>
<feature type="non-terminal residue" evidence="1">
    <location>
        <position position="37"/>
    </location>
</feature>
<sequence>MELSPIVNIEQVQSESKVKQPTRRPLIHVFTGFRALA</sequence>